<comment type="subcellular location">
    <subcellularLocation>
        <location evidence="1">Cell outer membrane</location>
    </subcellularLocation>
</comment>
<sequence length="577" mass="66226">DVQMRDGNIEQFQGSVSAGLITSKFSLEAPIIKDKFSLFLSGRSTRLSGGSLYDIINEGSTTGGRINSDKGGGGKSSGGKGSSDSGSDFRFFAPNESWFDINGKTIYHINDKQNLNFSFYVGQDSAETIGLTEWGNRAALLRWENRFATKWLSNTSLIYSRYYTANIAGIYHFHSGVSTQSFKQEFSYFPNPNNEVRFGLTFEYQDYNHGSLEDETQDDAGKFMPGMQGLESALYIENDQKISDRVSLYYGLRNSFYHQLGPGDRFTYDEITNEPIQAEFFPGKTDIMSSYNSLEPRLAMTYLLSEQNSFKLSYNRNAQYLRLMSLGAEIEWYDIWMPTTKNIKPMLTDQFAMGYFHNFNNNEIQFSAETYYKILNGAADFEDGLHNYLVDNLEAYVATGQGLAYGFEMSIEKPSGRFNGRLSYNYGKSDYQIDVINQGRWYPYRFDKTHSLTMLSNFQITKDLSISSTFLYSTGRPVTLPEGYYHISGIPFPYWEGRNKYRLPDYHRLDLGIKYSPNFLIRWTRGLKTTIDVALYNLYDRRNIHTINFNQGQNRLFEQIGQSTYGFMPSININVEF</sequence>
<evidence type="ECO:0000313" key="5">
    <source>
        <dbReference type="EMBL" id="SVB12535.1"/>
    </source>
</evidence>
<dbReference type="GO" id="GO:0009279">
    <property type="term" value="C:cell outer membrane"/>
    <property type="evidence" value="ECO:0007669"/>
    <property type="project" value="UniProtKB-SubCell"/>
</dbReference>
<keyword evidence="2" id="KW-0472">Membrane</keyword>
<dbReference type="SUPFAM" id="SSF56935">
    <property type="entry name" value="Porins"/>
    <property type="match status" value="1"/>
</dbReference>
<dbReference type="Gene3D" id="2.40.170.20">
    <property type="entry name" value="TonB-dependent receptor, beta-barrel domain"/>
    <property type="match status" value="1"/>
</dbReference>
<dbReference type="EMBL" id="UINC01029582">
    <property type="protein sequence ID" value="SVB12535.1"/>
    <property type="molecule type" value="Genomic_DNA"/>
</dbReference>
<dbReference type="InterPro" id="IPR036942">
    <property type="entry name" value="Beta-barrel_TonB_sf"/>
</dbReference>
<feature type="region of interest" description="Disordered" evidence="4">
    <location>
        <begin position="63"/>
        <end position="87"/>
    </location>
</feature>
<dbReference type="AlphaFoldDB" id="A0A382BFE7"/>
<evidence type="ECO:0000256" key="4">
    <source>
        <dbReference type="SAM" id="MobiDB-lite"/>
    </source>
</evidence>
<accession>A0A382BFE7</accession>
<gene>
    <name evidence="5" type="ORF">METZ01_LOCUS165389</name>
</gene>
<evidence type="ECO:0000256" key="2">
    <source>
        <dbReference type="ARBA" id="ARBA00023136"/>
    </source>
</evidence>
<proteinExistence type="predicted"/>
<protein>
    <recommendedName>
        <fullName evidence="6">TonB-dependent receptor-like beta-barrel domain-containing protein</fullName>
    </recommendedName>
</protein>
<organism evidence="5">
    <name type="scientific">marine metagenome</name>
    <dbReference type="NCBI Taxonomy" id="408172"/>
    <lineage>
        <taxon>unclassified sequences</taxon>
        <taxon>metagenomes</taxon>
        <taxon>ecological metagenomes</taxon>
    </lineage>
</organism>
<feature type="compositionally biased region" description="Gly residues" evidence="4">
    <location>
        <begin position="70"/>
        <end position="81"/>
    </location>
</feature>
<reference evidence="5" key="1">
    <citation type="submission" date="2018-05" db="EMBL/GenBank/DDBJ databases">
        <authorList>
            <person name="Lanie J.A."/>
            <person name="Ng W.-L."/>
            <person name="Kazmierczak K.M."/>
            <person name="Andrzejewski T.M."/>
            <person name="Davidsen T.M."/>
            <person name="Wayne K.J."/>
            <person name="Tettelin H."/>
            <person name="Glass J.I."/>
            <person name="Rusch D."/>
            <person name="Podicherti R."/>
            <person name="Tsui H.-C.T."/>
            <person name="Winkler M.E."/>
        </authorList>
    </citation>
    <scope>NUCLEOTIDE SEQUENCE</scope>
</reference>
<feature type="non-terminal residue" evidence="5">
    <location>
        <position position="1"/>
    </location>
</feature>
<evidence type="ECO:0000256" key="1">
    <source>
        <dbReference type="ARBA" id="ARBA00004442"/>
    </source>
</evidence>
<name>A0A382BFE7_9ZZZZ</name>
<keyword evidence="3" id="KW-0998">Cell outer membrane</keyword>
<evidence type="ECO:0000256" key="3">
    <source>
        <dbReference type="ARBA" id="ARBA00023237"/>
    </source>
</evidence>
<evidence type="ECO:0008006" key="6">
    <source>
        <dbReference type="Google" id="ProtNLM"/>
    </source>
</evidence>